<feature type="repeat" description="ANK" evidence="3">
    <location>
        <begin position="84"/>
        <end position="108"/>
    </location>
</feature>
<dbReference type="AlphaFoldDB" id="T1JGX3"/>
<dbReference type="eggNOG" id="KOG0504">
    <property type="taxonomic scope" value="Eukaryota"/>
</dbReference>
<dbReference type="InterPro" id="IPR002110">
    <property type="entry name" value="Ankyrin_rpt"/>
</dbReference>
<keyword evidence="6" id="KW-1185">Reference proteome</keyword>
<keyword evidence="2 3" id="KW-0040">ANK repeat</keyword>
<feature type="region of interest" description="Disordered" evidence="4">
    <location>
        <begin position="316"/>
        <end position="342"/>
    </location>
</feature>
<dbReference type="PhylomeDB" id="T1JGX3"/>
<evidence type="ECO:0000256" key="1">
    <source>
        <dbReference type="ARBA" id="ARBA00022737"/>
    </source>
</evidence>
<feature type="compositionally biased region" description="Basic residues" evidence="4">
    <location>
        <begin position="319"/>
        <end position="328"/>
    </location>
</feature>
<dbReference type="Pfam" id="PF12796">
    <property type="entry name" value="Ank_2"/>
    <property type="match status" value="1"/>
</dbReference>
<accession>T1JGX3</accession>
<organism evidence="5 6">
    <name type="scientific">Strigamia maritima</name>
    <name type="common">European centipede</name>
    <name type="synonym">Geophilus maritimus</name>
    <dbReference type="NCBI Taxonomy" id="126957"/>
    <lineage>
        <taxon>Eukaryota</taxon>
        <taxon>Metazoa</taxon>
        <taxon>Ecdysozoa</taxon>
        <taxon>Arthropoda</taxon>
        <taxon>Myriapoda</taxon>
        <taxon>Chilopoda</taxon>
        <taxon>Pleurostigmophora</taxon>
        <taxon>Geophilomorpha</taxon>
        <taxon>Linotaeniidae</taxon>
        <taxon>Strigamia</taxon>
    </lineage>
</organism>
<dbReference type="SUPFAM" id="SSF48403">
    <property type="entry name" value="Ankyrin repeat"/>
    <property type="match status" value="1"/>
</dbReference>
<evidence type="ECO:0000256" key="4">
    <source>
        <dbReference type="SAM" id="MobiDB-lite"/>
    </source>
</evidence>
<dbReference type="STRING" id="126957.T1JGX3"/>
<reference evidence="6" key="1">
    <citation type="submission" date="2011-05" db="EMBL/GenBank/DDBJ databases">
        <authorList>
            <person name="Richards S.R."/>
            <person name="Qu J."/>
            <person name="Jiang H."/>
            <person name="Jhangiani S.N."/>
            <person name="Agravi P."/>
            <person name="Goodspeed R."/>
            <person name="Gross S."/>
            <person name="Mandapat C."/>
            <person name="Jackson L."/>
            <person name="Mathew T."/>
            <person name="Pu L."/>
            <person name="Thornton R."/>
            <person name="Saada N."/>
            <person name="Wilczek-Boney K.B."/>
            <person name="Lee S."/>
            <person name="Kovar C."/>
            <person name="Wu Y."/>
            <person name="Scherer S.E."/>
            <person name="Worley K.C."/>
            <person name="Muzny D.M."/>
            <person name="Gibbs R."/>
        </authorList>
    </citation>
    <scope>NUCLEOTIDE SEQUENCE</scope>
    <source>
        <strain evidence="6">Brora</strain>
    </source>
</reference>
<dbReference type="GO" id="GO:0010468">
    <property type="term" value="P:regulation of gene expression"/>
    <property type="evidence" value="ECO:0007669"/>
    <property type="project" value="TreeGrafter"/>
</dbReference>
<sequence>MSNLRSKVGGVRPGHLALFEAIKHARFRQAQLLVEGGADVNGRSEKGEPSLVTSCIQVEDGRSRARFCQLLLQAGADVNARDGNGQTALMHAAILGCQHVVNLLLDHGLTDVNAQDTRGNTALMYAGIFGHEEIVKTMLNPHKQNPNLHFQLNLRNYSGSTAADLARHKGHVRLELALRVYDSKINKFDQQVAKHRPLQQLKLEESQTQPPNRPPTPAHLHLLPNLDLNASVRSEPDMNRDSIHSRRLRLSDSALSRIRSEPHGLDQLPRQVTSDSYEEVVDLTDNSCEIQTITNAMDEVRLPPILPPRTLHLLAGKEGRRKSLKRKKDGRESAHVPLIDAK</sequence>
<evidence type="ECO:0000256" key="3">
    <source>
        <dbReference type="PROSITE-ProRule" id="PRU00023"/>
    </source>
</evidence>
<dbReference type="PROSITE" id="PS50088">
    <property type="entry name" value="ANK_REPEAT"/>
    <property type="match status" value="1"/>
</dbReference>
<dbReference type="GO" id="GO:0005634">
    <property type="term" value="C:nucleus"/>
    <property type="evidence" value="ECO:0007669"/>
    <property type="project" value="TreeGrafter"/>
</dbReference>
<name>T1JGX3_STRMM</name>
<reference evidence="5" key="2">
    <citation type="submission" date="2015-02" db="UniProtKB">
        <authorList>
            <consortium name="EnsemblMetazoa"/>
        </authorList>
    </citation>
    <scope>IDENTIFICATION</scope>
</reference>
<protein>
    <submittedName>
        <fullName evidence="5">Uncharacterized protein</fullName>
    </submittedName>
</protein>
<dbReference type="PANTHER" id="PTHR24124">
    <property type="entry name" value="ANKYRIN REPEAT FAMILY A"/>
    <property type="match status" value="1"/>
</dbReference>
<dbReference type="HOGENOM" id="CLU_812148_0_0_1"/>
<proteinExistence type="predicted"/>
<dbReference type="OMA" id="GGHHQCV"/>
<dbReference type="SMART" id="SM00248">
    <property type="entry name" value="ANK"/>
    <property type="match status" value="4"/>
</dbReference>
<dbReference type="EMBL" id="JH432213">
    <property type="status" value="NOT_ANNOTATED_CDS"/>
    <property type="molecule type" value="Genomic_DNA"/>
</dbReference>
<dbReference type="PROSITE" id="PS50297">
    <property type="entry name" value="ANK_REP_REGION"/>
    <property type="match status" value="1"/>
</dbReference>
<evidence type="ECO:0000313" key="5">
    <source>
        <dbReference type="EnsemblMetazoa" id="SMAR013100-PA"/>
    </source>
</evidence>
<dbReference type="PANTHER" id="PTHR24124:SF14">
    <property type="entry name" value="CHROMOSOME UNDETERMINED SCAFFOLD_25, WHOLE GENOME SHOTGUN SEQUENCE"/>
    <property type="match status" value="1"/>
</dbReference>
<dbReference type="InterPro" id="IPR036770">
    <property type="entry name" value="Ankyrin_rpt-contain_sf"/>
</dbReference>
<dbReference type="Gene3D" id="1.25.40.20">
    <property type="entry name" value="Ankyrin repeat-containing domain"/>
    <property type="match status" value="1"/>
</dbReference>
<dbReference type="Proteomes" id="UP000014500">
    <property type="component" value="Unassembled WGS sequence"/>
</dbReference>
<evidence type="ECO:0000313" key="6">
    <source>
        <dbReference type="Proteomes" id="UP000014500"/>
    </source>
</evidence>
<keyword evidence="1" id="KW-0677">Repeat</keyword>
<evidence type="ECO:0000256" key="2">
    <source>
        <dbReference type="ARBA" id="ARBA00023043"/>
    </source>
</evidence>
<dbReference type="EnsemblMetazoa" id="SMAR013100-RA">
    <property type="protein sequence ID" value="SMAR013100-PA"/>
    <property type="gene ID" value="SMAR013100"/>
</dbReference>